<keyword evidence="4" id="KW-1185">Reference proteome</keyword>
<dbReference type="PANTHER" id="PTHR30163">
    <property type="entry name" value="MEMBRANE-BOUND LYTIC MUREIN TRANSGLYCOSYLASE B"/>
    <property type="match status" value="1"/>
</dbReference>
<evidence type="ECO:0000313" key="3">
    <source>
        <dbReference type="EMBL" id="MCT2592393.1"/>
    </source>
</evidence>
<comment type="caution">
    <text evidence="3">The sequence shown here is derived from an EMBL/GenBank/DDBJ whole genome shotgun (WGS) entry which is preliminary data.</text>
</comment>
<organism evidence="3 4">
    <name type="scientific">Streptomyces gossypii</name>
    <dbReference type="NCBI Taxonomy" id="2883101"/>
    <lineage>
        <taxon>Bacteria</taxon>
        <taxon>Bacillati</taxon>
        <taxon>Actinomycetota</taxon>
        <taxon>Actinomycetes</taxon>
        <taxon>Kitasatosporales</taxon>
        <taxon>Streptomycetaceae</taxon>
        <taxon>Streptomyces</taxon>
    </lineage>
</organism>
<evidence type="ECO:0000313" key="4">
    <source>
        <dbReference type="Proteomes" id="UP001156389"/>
    </source>
</evidence>
<dbReference type="InterPro" id="IPR043426">
    <property type="entry name" value="MltB-like"/>
</dbReference>
<feature type="region of interest" description="Disordered" evidence="1">
    <location>
        <begin position="44"/>
        <end position="120"/>
    </location>
</feature>
<feature type="domain" description="Transglycosylase SLT" evidence="2">
    <location>
        <begin position="211"/>
        <end position="251"/>
    </location>
</feature>
<dbReference type="EMBL" id="JAJAGO010000010">
    <property type="protein sequence ID" value="MCT2592393.1"/>
    <property type="molecule type" value="Genomic_DNA"/>
</dbReference>
<feature type="region of interest" description="Disordered" evidence="1">
    <location>
        <begin position="1"/>
        <end position="25"/>
    </location>
</feature>
<evidence type="ECO:0000259" key="2">
    <source>
        <dbReference type="Pfam" id="PF13406"/>
    </source>
</evidence>
<dbReference type="InterPro" id="IPR023346">
    <property type="entry name" value="Lysozyme-like_dom_sf"/>
</dbReference>
<gene>
    <name evidence="3" type="ORF">LHJ74_21215</name>
</gene>
<accession>A0ABT2JWW6</accession>
<proteinExistence type="predicted"/>
<sequence length="454" mass="43821">MARYRARHAAAPETQPRRRGGRLRRGVSATALATAAMAAITASQAPGIGPADEAPGAASAGEERGGPALPGNAGGTGSPGDGSYHTELPPLNSPRTGIGSPGAPGGTGSSGGPGGLPALRGAEAGIPATVLAAYRRAEQRLAGSDPGCGLPWELLAAVGKVESGQARGGAVDKEGTTLSPILGPQLNGNGFARITDTDGGAWDGDLTHDRAVGPMQFIPSTWAIWGSDGNGDGRADPNNVYDAALAAGRYLCAGDRDLARAADLRAAILSYNHSSAYVRTVLSWLQFYREGTHSVPDGEGTLPTSPGAGGPDKPGGHKGGGGGEGDGSGRTPGGKKPGGGIDTGSGGGGAGNGSGGKESGGNGGGSGGGSDGPGGISPRPTPGPTGGGDDGSDSPSPSPTESDSASPDPTPTECPSGTASPSPSPTEDSDAPSGNPGNSPVTSTSPSPTPSPTC</sequence>
<dbReference type="CDD" id="cd13399">
    <property type="entry name" value="Slt35-like"/>
    <property type="match status" value="1"/>
</dbReference>
<dbReference type="Pfam" id="PF13406">
    <property type="entry name" value="SLT_2"/>
    <property type="match status" value="1"/>
</dbReference>
<dbReference type="Gene3D" id="1.10.530.10">
    <property type="match status" value="1"/>
</dbReference>
<dbReference type="InterPro" id="IPR031304">
    <property type="entry name" value="SLT_2"/>
</dbReference>
<feature type="region of interest" description="Disordered" evidence="1">
    <location>
        <begin position="294"/>
        <end position="454"/>
    </location>
</feature>
<evidence type="ECO:0000256" key="1">
    <source>
        <dbReference type="SAM" id="MobiDB-lite"/>
    </source>
</evidence>
<dbReference type="Proteomes" id="UP001156389">
    <property type="component" value="Unassembled WGS sequence"/>
</dbReference>
<dbReference type="PANTHER" id="PTHR30163:SF8">
    <property type="entry name" value="LYTIC MUREIN TRANSGLYCOSYLASE"/>
    <property type="match status" value="1"/>
</dbReference>
<protein>
    <recommendedName>
        <fullName evidence="2">Transglycosylase SLT domain-containing protein</fullName>
    </recommendedName>
</protein>
<dbReference type="SUPFAM" id="SSF53955">
    <property type="entry name" value="Lysozyme-like"/>
    <property type="match status" value="1"/>
</dbReference>
<feature type="compositionally biased region" description="Gly residues" evidence="1">
    <location>
        <begin position="99"/>
        <end position="115"/>
    </location>
</feature>
<feature type="compositionally biased region" description="Low complexity" evidence="1">
    <location>
        <begin position="393"/>
        <end position="407"/>
    </location>
</feature>
<reference evidence="3 4" key="1">
    <citation type="submission" date="2021-10" db="EMBL/GenBank/DDBJ databases">
        <title>Streptomyces gossypii sp. nov., isolated from soil collected from cotton field.</title>
        <authorList>
            <person name="Ge X."/>
            <person name="Chen X."/>
            <person name="Liu W."/>
        </authorList>
    </citation>
    <scope>NUCLEOTIDE SEQUENCE [LARGE SCALE GENOMIC DNA]</scope>
    <source>
        <strain evidence="3 4">N2-109</strain>
    </source>
</reference>
<feature type="compositionally biased region" description="Gly residues" evidence="1">
    <location>
        <begin position="307"/>
        <end position="375"/>
    </location>
</feature>
<name>A0ABT2JWW6_9ACTN</name>
<dbReference type="RefSeq" id="WP_260219719.1">
    <property type="nucleotide sequence ID" value="NZ_JAJAGO010000010.1"/>
</dbReference>